<dbReference type="Pfam" id="PF03959">
    <property type="entry name" value="FSH1"/>
    <property type="match status" value="1"/>
</dbReference>
<dbReference type="GO" id="GO:0016787">
    <property type="term" value="F:hydrolase activity"/>
    <property type="evidence" value="ECO:0007669"/>
    <property type="project" value="UniProtKB-KW"/>
</dbReference>
<name>V5YQ81_9BURK</name>
<keyword evidence="2" id="KW-0614">Plasmid</keyword>
<evidence type="ECO:0000313" key="2">
    <source>
        <dbReference type="EMBL" id="BAO19091.1"/>
    </source>
</evidence>
<dbReference type="InterPro" id="IPR005645">
    <property type="entry name" value="FSH-like_dom"/>
</dbReference>
<feature type="domain" description="Serine hydrolase" evidence="1">
    <location>
        <begin position="116"/>
        <end position="239"/>
    </location>
</feature>
<protein>
    <submittedName>
        <fullName evidence="2">Alpha/beta hydrolase family protein</fullName>
    </submittedName>
</protein>
<reference evidence="2" key="1">
    <citation type="journal article" date="2014" name="Microbiology">
        <title>A 2,4-dichlorophenoxyacetic acid degradation plasmid pM7012 discloses distribution of an unclassified megaplasmid group across bacterial species.</title>
        <authorList>
            <person name="Sakai Y."/>
            <person name="Ogawa N."/>
            <person name="Shimomura Y."/>
            <person name="Fujii T."/>
        </authorList>
    </citation>
    <scope>NUCLEOTIDE SEQUENCE</scope>
    <source>
        <strain evidence="2">M701</strain>
    </source>
</reference>
<accession>V5YQ81</accession>
<organism evidence="2">
    <name type="scientific">Burkholderia sp. M701</name>
    <dbReference type="NCBI Taxonomy" id="326454"/>
    <lineage>
        <taxon>Bacteria</taxon>
        <taxon>Pseudomonadati</taxon>
        <taxon>Pseudomonadota</taxon>
        <taxon>Betaproteobacteria</taxon>
        <taxon>Burkholderiales</taxon>
        <taxon>Burkholderiaceae</taxon>
        <taxon>Burkholderia</taxon>
    </lineage>
</organism>
<geneLocation type="plasmid" evidence="2">
    <name>pM7012</name>
</geneLocation>
<reference evidence="2" key="2">
    <citation type="submission" date="2024-06" db="EMBL/GenBank/DDBJ databases">
        <authorList>
            <person name="Sakai Y."/>
            <person name="Fujii T."/>
        </authorList>
    </citation>
    <scope>NUCLEOTIDE SEQUENCE</scope>
    <source>
        <strain evidence="2">M701</strain>
        <plasmid evidence="2">pM7012</plasmid>
    </source>
</reference>
<dbReference type="SUPFAM" id="SSF53474">
    <property type="entry name" value="alpha/beta-Hydrolases"/>
    <property type="match status" value="1"/>
</dbReference>
<keyword evidence="2" id="KW-0378">Hydrolase</keyword>
<proteinExistence type="predicted"/>
<evidence type="ECO:0000259" key="1">
    <source>
        <dbReference type="Pfam" id="PF03959"/>
    </source>
</evidence>
<dbReference type="Gene3D" id="3.40.50.1820">
    <property type="entry name" value="alpha/beta hydrolase"/>
    <property type="match status" value="1"/>
</dbReference>
<dbReference type="EMBL" id="AB853026">
    <property type="protein sequence ID" value="BAO19091.1"/>
    <property type="molecule type" value="Genomic_DNA"/>
</dbReference>
<sequence>MLIVSLVVFLGGCSALDPSTHANELAATAGMHAQRLETQDFVLTAFVRMSDPARPVHVYIEGDGLAWLSSTQPSTDPTPHHAEGLALAAADHAENVVYVARPCQFTPMDLNARCDDARWWTSDRYAPEVIDSMNAAVSQIAARAPGQKVDLVGYSGGGAVAVLVAAHRRDVESIRTVAGNLDVEFVNAIHHVSPMPNSLSPVNSARSVSSIPQIHFSGAEDAVVPPAVAARFVTATGSRCARAVTVDGLTHDSDWAAQWGRLLGILPQCTGQAG</sequence>
<dbReference type="InterPro" id="IPR029058">
    <property type="entry name" value="AB_hydrolase_fold"/>
</dbReference>
<dbReference type="AlphaFoldDB" id="V5YQ81"/>